<gene>
    <name evidence="2" type="ORF">METZ01_LOCUS209797</name>
</gene>
<dbReference type="InterPro" id="IPR039426">
    <property type="entry name" value="TonB-dep_rcpt-like"/>
</dbReference>
<dbReference type="Pfam" id="PF07715">
    <property type="entry name" value="Plug"/>
    <property type="match status" value="1"/>
</dbReference>
<dbReference type="EMBL" id="UINC01047545">
    <property type="protein sequence ID" value="SVB56943.1"/>
    <property type="molecule type" value="Genomic_DNA"/>
</dbReference>
<dbReference type="InterPro" id="IPR037066">
    <property type="entry name" value="Plug_dom_sf"/>
</dbReference>
<proteinExistence type="predicted"/>
<organism evidence="2">
    <name type="scientific">marine metagenome</name>
    <dbReference type="NCBI Taxonomy" id="408172"/>
    <lineage>
        <taxon>unclassified sequences</taxon>
        <taxon>metagenomes</taxon>
        <taxon>ecological metagenomes</taxon>
    </lineage>
</organism>
<dbReference type="InterPro" id="IPR008969">
    <property type="entry name" value="CarboxyPept-like_regulatory"/>
</dbReference>
<protein>
    <recommendedName>
        <fullName evidence="1">TonB-dependent receptor plug domain-containing protein</fullName>
    </recommendedName>
</protein>
<evidence type="ECO:0000313" key="2">
    <source>
        <dbReference type="EMBL" id="SVB56943.1"/>
    </source>
</evidence>
<name>A0A382F414_9ZZZZ</name>
<dbReference type="Gene3D" id="2.170.130.10">
    <property type="entry name" value="TonB-dependent receptor, plug domain"/>
    <property type="match status" value="1"/>
</dbReference>
<sequence length="539" mass="59434">NYIILNVPAASYTITASYIGYKTINVTDTRVNADHTTIVNFALEVSVVEGEEVIVQAERPPIVRDQTASTTTVEDKDIVNMPVNSFDEIMTTMAGVVENNNADGGIHLRGGRTGEISYLVDGFLIENALYGGMSMDIAKDAISELSLITGAFNAEYGKAMSGIVNIVTKEGSPNYHAGVTTATDGFGGNKNNWGTSRNIINVSGPVIPGMGEIANFNFTADINKSKGSLWKNQLPRDVLTVDIDGDGVYDEGEDTYAMADITANVMADTVELKKGAWEETGTFNDYQRVTGKLVIKPIKNAKITLGSNYYQSEAMGFSMSYRQLPDRYSTSFATTAQTNFKLNYAISDKISLTVKAQNYSRDRHNGYKPLLNKKHQLWGEEVSIPSDWGDYIPGTVIAGENMNWFSYYAEPYADWNGDGQYSPFGAAEYWKDSNGNGTWDDGEYYNDWNGDGSWTILMDANGDGIPDAEPYIDIDSDGSYSVGVDPRLREGDAYDGTSNYEFYGSYPVVNFFGDTIRNGYSTYHDYQWYGTSYNEYGAE</sequence>
<reference evidence="2" key="1">
    <citation type="submission" date="2018-05" db="EMBL/GenBank/DDBJ databases">
        <authorList>
            <person name="Lanie J.A."/>
            <person name="Ng W.-L."/>
            <person name="Kazmierczak K.M."/>
            <person name="Andrzejewski T.M."/>
            <person name="Davidsen T.M."/>
            <person name="Wayne K.J."/>
            <person name="Tettelin H."/>
            <person name="Glass J.I."/>
            <person name="Rusch D."/>
            <person name="Podicherti R."/>
            <person name="Tsui H.-C.T."/>
            <person name="Winkler M.E."/>
        </authorList>
    </citation>
    <scope>NUCLEOTIDE SEQUENCE</scope>
</reference>
<feature type="domain" description="TonB-dependent receptor plug" evidence="1">
    <location>
        <begin position="63"/>
        <end position="162"/>
    </location>
</feature>
<feature type="non-terminal residue" evidence="2">
    <location>
        <position position="539"/>
    </location>
</feature>
<evidence type="ECO:0000259" key="1">
    <source>
        <dbReference type="Pfam" id="PF07715"/>
    </source>
</evidence>
<dbReference type="InterPro" id="IPR012910">
    <property type="entry name" value="Plug_dom"/>
</dbReference>
<dbReference type="SUPFAM" id="SSF56935">
    <property type="entry name" value="Porins"/>
    <property type="match status" value="1"/>
</dbReference>
<dbReference type="Gene3D" id="2.60.40.1120">
    <property type="entry name" value="Carboxypeptidase-like, regulatory domain"/>
    <property type="match status" value="1"/>
</dbReference>
<accession>A0A382F414</accession>
<feature type="non-terminal residue" evidence="2">
    <location>
        <position position="1"/>
    </location>
</feature>
<dbReference type="PROSITE" id="PS52016">
    <property type="entry name" value="TONB_DEPENDENT_REC_3"/>
    <property type="match status" value="1"/>
</dbReference>
<dbReference type="SUPFAM" id="SSF49464">
    <property type="entry name" value="Carboxypeptidase regulatory domain-like"/>
    <property type="match status" value="1"/>
</dbReference>
<dbReference type="AlphaFoldDB" id="A0A382F414"/>